<keyword evidence="1" id="KW-0812">Transmembrane</keyword>
<dbReference type="OrthoDB" id="9811884at2"/>
<dbReference type="AlphaFoldDB" id="A0A4R6ZA50"/>
<keyword evidence="4" id="KW-1185">Reference proteome</keyword>
<dbReference type="Pfam" id="PF00535">
    <property type="entry name" value="Glycos_transf_2"/>
    <property type="match status" value="1"/>
</dbReference>
<evidence type="ECO:0000259" key="2">
    <source>
        <dbReference type="Pfam" id="PF00535"/>
    </source>
</evidence>
<feature type="domain" description="Glycosyltransferase 2-like" evidence="2">
    <location>
        <begin position="3"/>
        <end position="162"/>
    </location>
</feature>
<dbReference type="InterPro" id="IPR050256">
    <property type="entry name" value="Glycosyltransferase_2"/>
</dbReference>
<dbReference type="RefSeq" id="WP_133816915.1">
    <property type="nucleotide sequence ID" value="NZ_SNZH01000001.1"/>
</dbReference>
<reference evidence="3 4" key="1">
    <citation type="submission" date="2019-03" db="EMBL/GenBank/DDBJ databases">
        <title>Genomic Encyclopedia of Type Strains, Phase IV (KMG-IV): sequencing the most valuable type-strain genomes for metagenomic binning, comparative biology and taxonomic classification.</title>
        <authorList>
            <person name="Goeker M."/>
        </authorList>
    </citation>
    <scope>NUCLEOTIDE SEQUENCE [LARGE SCALE GENOMIC DNA]</scope>
    <source>
        <strain evidence="3 4">DSM 21667</strain>
    </source>
</reference>
<dbReference type="InterPro" id="IPR001173">
    <property type="entry name" value="Glyco_trans_2-like"/>
</dbReference>
<keyword evidence="1" id="KW-1133">Transmembrane helix</keyword>
<name>A0A4R6ZA50_9GAMM</name>
<evidence type="ECO:0000256" key="1">
    <source>
        <dbReference type="SAM" id="Phobius"/>
    </source>
</evidence>
<dbReference type="PANTHER" id="PTHR48090">
    <property type="entry name" value="UNDECAPRENYL-PHOSPHATE 4-DEOXY-4-FORMAMIDO-L-ARABINOSE TRANSFERASE-RELATED"/>
    <property type="match status" value="1"/>
</dbReference>
<comment type="caution">
    <text evidence="3">The sequence shown here is derived from an EMBL/GenBank/DDBJ whole genome shotgun (WGS) entry which is preliminary data.</text>
</comment>
<proteinExistence type="predicted"/>
<keyword evidence="3" id="KW-0808">Transferase</keyword>
<dbReference type="CDD" id="cd04187">
    <property type="entry name" value="DPM1_like_bac"/>
    <property type="match status" value="1"/>
</dbReference>
<dbReference type="Gene3D" id="3.90.550.10">
    <property type="entry name" value="Spore Coat Polysaccharide Biosynthesis Protein SpsA, Chain A"/>
    <property type="match status" value="1"/>
</dbReference>
<organism evidence="3 4">
    <name type="scientific">Tahibacter aquaticus</name>
    <dbReference type="NCBI Taxonomy" id="520092"/>
    <lineage>
        <taxon>Bacteria</taxon>
        <taxon>Pseudomonadati</taxon>
        <taxon>Pseudomonadota</taxon>
        <taxon>Gammaproteobacteria</taxon>
        <taxon>Lysobacterales</taxon>
        <taxon>Rhodanobacteraceae</taxon>
        <taxon>Tahibacter</taxon>
    </lineage>
</organism>
<accession>A0A4R6ZA50</accession>
<protein>
    <submittedName>
        <fullName evidence="3">Glycosyltransferase involved in cell wall biosynthesis</fullName>
    </submittedName>
</protein>
<dbReference type="GO" id="GO:0005886">
    <property type="term" value="C:plasma membrane"/>
    <property type="evidence" value="ECO:0007669"/>
    <property type="project" value="TreeGrafter"/>
</dbReference>
<sequence length="310" mass="34330">MYSLIVPVYMNEGSIGDLVQALEGVQAGLDRPLEVVFVVDGSPDASYTELRRRLPQARFASQLICHSRNFGSFAAIRTGFMAARGDYFAVMAADLQEPPELVGQFFRTLAEGKHDVLVGTRDSRQDPWSSRIASQLFWSAYRRLINRDIPPGGVDVFACNREFRDQLIALGESNSSLIGLLFWLGFRRGVVSYERRVRQHGKSAWTLRRKLKYMTDSVFSFSDLPIRLLLMLGMFGLGVAVLFGLAVLILRLVAGPVVPGYAATIITVLLFGGLNALGLGIVGTYVWRAFANTQNRPLAVVMKNEDFSGV</sequence>
<evidence type="ECO:0000313" key="4">
    <source>
        <dbReference type="Proteomes" id="UP000295293"/>
    </source>
</evidence>
<feature type="transmembrane region" description="Helical" evidence="1">
    <location>
        <begin position="228"/>
        <end position="254"/>
    </location>
</feature>
<dbReference type="GO" id="GO:0016740">
    <property type="term" value="F:transferase activity"/>
    <property type="evidence" value="ECO:0007669"/>
    <property type="project" value="UniProtKB-KW"/>
</dbReference>
<dbReference type="SUPFAM" id="SSF53448">
    <property type="entry name" value="Nucleotide-diphospho-sugar transferases"/>
    <property type="match status" value="1"/>
</dbReference>
<gene>
    <name evidence="3" type="ORF">DFR29_101432</name>
</gene>
<feature type="transmembrane region" description="Helical" evidence="1">
    <location>
        <begin position="167"/>
        <end position="186"/>
    </location>
</feature>
<feature type="transmembrane region" description="Helical" evidence="1">
    <location>
        <begin position="260"/>
        <end position="287"/>
    </location>
</feature>
<dbReference type="PANTHER" id="PTHR48090:SF8">
    <property type="entry name" value="GLYCOSYLTRANSFERASE CSBB-RELATED"/>
    <property type="match status" value="1"/>
</dbReference>
<dbReference type="InterPro" id="IPR029044">
    <property type="entry name" value="Nucleotide-diphossugar_trans"/>
</dbReference>
<keyword evidence="1" id="KW-0472">Membrane</keyword>
<dbReference type="EMBL" id="SNZH01000001">
    <property type="protein sequence ID" value="TDR48808.1"/>
    <property type="molecule type" value="Genomic_DNA"/>
</dbReference>
<evidence type="ECO:0000313" key="3">
    <source>
        <dbReference type="EMBL" id="TDR48808.1"/>
    </source>
</evidence>
<dbReference type="Proteomes" id="UP000295293">
    <property type="component" value="Unassembled WGS sequence"/>
</dbReference>